<dbReference type="Proteomes" id="UP000003922">
    <property type="component" value="Unassembled WGS sequence"/>
</dbReference>
<sequence>MSSYDEAYDLLLYSDKLPRRNDGRLNGKTLESYRFVENGGWYFSATDPETGEERLWGQFKPNYPKTDKQGKIRKYESPPKEPTEIICLKVSHWIGLKVASRAGLLKEYRERVRDSWVATENISYRKFLSHHDQGFWKWVKDNVDVAIAPVEGVKKAGALLSKGVAALSVVGIWNGSPKNEEGIPELHPQLKYFAQPGREAVIVFDQDGKIKTQASVTAARERLSDCFRQACCKVTCLAWETEEKGIDDAIAANGSQWFDEMWKKRGSKPKTVKLSRIEHDLPAWNEKSITDWLATLYEKKLIYEDRTKEWYLYGGQKEGVWSITSNESIERMLMTQMDNLLDESKKFNKQIYTAMKSVKESNRDKFEKKELLSQLKEQLIDYRSYKLRFVKDCRERLSRVVLIDKFVSKSDPNLIPMANGVLDLQDRILHPHSPKNHYTSALPYEYAPNTPYQPIKEWLIEMLEGDLSLVEGCPSVSARGRDRSLRLAEVFGVNRTWGNRKIYLNPIGDRTGRV</sequence>
<dbReference type="KEGG" id="cwa:CwatDRAFT_3556"/>
<dbReference type="PANTHER" id="PTHR34985:SF1">
    <property type="entry name" value="SLR0554 PROTEIN"/>
    <property type="match status" value="1"/>
</dbReference>
<dbReference type="Pfam" id="PF08706">
    <property type="entry name" value="D5_N"/>
    <property type="match status" value="1"/>
</dbReference>
<reference evidence="2" key="1">
    <citation type="submission" date="2004-02" db="EMBL/GenBank/DDBJ databases">
        <authorList>
            <consortium name="DOE Joint Genome Institute"/>
        </authorList>
    </citation>
    <scope>NUCLEOTIDE SEQUENCE [LARGE SCALE GENOMIC DNA]</scope>
    <source>
        <strain evidence="2">WH 8501</strain>
    </source>
</reference>
<name>Q4C368_CROWT</name>
<organism evidence="2 3">
    <name type="scientific">Crocosphaera watsonii WH 8501</name>
    <dbReference type="NCBI Taxonomy" id="165597"/>
    <lineage>
        <taxon>Bacteria</taxon>
        <taxon>Bacillati</taxon>
        <taxon>Cyanobacteriota</taxon>
        <taxon>Cyanophyceae</taxon>
        <taxon>Oscillatoriophycideae</taxon>
        <taxon>Chroococcales</taxon>
        <taxon>Aphanothecaceae</taxon>
        <taxon>Crocosphaera</taxon>
    </lineage>
</organism>
<gene>
    <name evidence="2" type="ORF">CwatDRAFT_3556</name>
</gene>
<reference evidence="2" key="2">
    <citation type="submission" date="2005-06" db="EMBL/GenBank/DDBJ databases">
        <title>Sequencing of the draft genome and assembly of Crocosphaera watsonii WH 8501.</title>
        <authorList>
            <consortium name="US DOE Joint Genome Institute (JGI-PGF)"/>
            <person name="Copeland A."/>
            <person name="Lucas S."/>
            <person name="Lapidus A."/>
            <person name="Barry K."/>
            <person name="Detter C."/>
            <person name="Glavina T."/>
            <person name="Hammon N."/>
            <person name="Israni S."/>
            <person name="Pitluck S."/>
            <person name="Richardson P."/>
        </authorList>
    </citation>
    <scope>NUCLEOTIDE SEQUENCE [LARGE SCALE GENOMIC DNA]</scope>
    <source>
        <strain evidence="2">WH 8501</strain>
    </source>
</reference>
<dbReference type="PANTHER" id="PTHR34985">
    <property type="entry name" value="SLR0554 PROTEIN"/>
    <property type="match status" value="1"/>
</dbReference>
<evidence type="ECO:0000259" key="1">
    <source>
        <dbReference type="SMART" id="SM00885"/>
    </source>
</evidence>
<feature type="domain" description="Bacteriophage/plasmid primase P4 C-terminal" evidence="1">
    <location>
        <begin position="290"/>
        <end position="464"/>
    </location>
</feature>
<comment type="caution">
    <text evidence="2">The sequence shown here is derived from an EMBL/GenBank/DDBJ whole genome shotgun (WGS) entry which is preliminary data.</text>
</comment>
<dbReference type="SMART" id="SM00885">
    <property type="entry name" value="D5_N"/>
    <property type="match status" value="1"/>
</dbReference>
<protein>
    <recommendedName>
        <fullName evidence="1">Bacteriophage/plasmid primase P4 C-terminal domain-containing protein</fullName>
    </recommendedName>
</protein>
<reference evidence="2" key="3">
    <citation type="submission" date="2016-12" db="EMBL/GenBank/DDBJ databases">
        <title>Annotation of the draft genome assembly of Crocosphaera watsonii WH 8501.</title>
        <authorList>
            <consortium name="US DOE Joint Genome Institute (JGI-ORNL)"/>
            <person name="Larimer F."/>
            <person name="Land M."/>
        </authorList>
    </citation>
    <scope>NUCLEOTIDE SEQUENCE</scope>
    <source>
        <strain evidence="2">WH 8501</strain>
    </source>
</reference>
<dbReference type="AlphaFoldDB" id="Q4C368"/>
<keyword evidence="3" id="KW-1185">Reference proteome</keyword>
<accession>Q4C368</accession>
<evidence type="ECO:0000313" key="2">
    <source>
        <dbReference type="EMBL" id="EAM50598.1"/>
    </source>
</evidence>
<dbReference type="InterPro" id="IPR014818">
    <property type="entry name" value="Phage/plasmid_primase_P4_C"/>
</dbReference>
<dbReference type="InterPro" id="IPR024385">
    <property type="entry name" value="DUF3854"/>
</dbReference>
<evidence type="ECO:0000313" key="3">
    <source>
        <dbReference type="Proteomes" id="UP000003922"/>
    </source>
</evidence>
<dbReference type="EMBL" id="AADV02000022">
    <property type="protein sequence ID" value="EAM50598.1"/>
    <property type="molecule type" value="Genomic_DNA"/>
</dbReference>
<dbReference type="RefSeq" id="WP_007305759.1">
    <property type="nucleotide sequence ID" value="NZ_AADV02000022.1"/>
</dbReference>
<proteinExistence type="predicted"/>
<dbReference type="Pfam" id="PF12965">
    <property type="entry name" value="DUF3854"/>
    <property type="match status" value="1"/>
</dbReference>